<dbReference type="PANTHER" id="PTHR46600">
    <property type="entry name" value="THAP DOMAIN-CONTAINING"/>
    <property type="match status" value="1"/>
</dbReference>
<evidence type="ECO:0000256" key="5">
    <source>
        <dbReference type="ARBA" id="ARBA00022833"/>
    </source>
</evidence>
<evidence type="ECO:0000256" key="3">
    <source>
        <dbReference type="ARBA" id="ARBA00022723"/>
    </source>
</evidence>
<evidence type="ECO:0000256" key="10">
    <source>
        <dbReference type="ARBA" id="ARBA00023242"/>
    </source>
</evidence>
<keyword evidence="4 12" id="KW-0863">Zinc-finger</keyword>
<dbReference type="SUPFAM" id="SSF57716">
    <property type="entry name" value="Glucocorticoid receptor-like (DNA-binding domain)"/>
    <property type="match status" value="1"/>
</dbReference>
<evidence type="ECO:0000256" key="9">
    <source>
        <dbReference type="ARBA" id="ARBA00023163"/>
    </source>
</evidence>
<keyword evidence="10" id="KW-0539">Nucleus</keyword>
<dbReference type="AlphaFoldDB" id="A0A6I9W7N3"/>
<dbReference type="RefSeq" id="XP_011634667.1">
    <property type="nucleotide sequence ID" value="XM_011636365.1"/>
</dbReference>
<name>A0A6I9W7N3_9HYME</name>
<dbReference type="SMART" id="SM00980">
    <property type="entry name" value="THAP"/>
    <property type="match status" value="1"/>
</dbReference>
<keyword evidence="14" id="KW-1185">Reference proteome</keyword>
<gene>
    <name evidence="15" type="primary">LOC105425539</name>
</gene>
<evidence type="ECO:0000259" key="13">
    <source>
        <dbReference type="PROSITE" id="PS50950"/>
    </source>
</evidence>
<evidence type="ECO:0000313" key="14">
    <source>
        <dbReference type="Proteomes" id="UP000504615"/>
    </source>
</evidence>
<evidence type="ECO:0000256" key="4">
    <source>
        <dbReference type="ARBA" id="ARBA00022771"/>
    </source>
</evidence>
<comment type="similarity">
    <text evidence="2">Belongs to the THAP1 family.</text>
</comment>
<evidence type="ECO:0000256" key="11">
    <source>
        <dbReference type="ARBA" id="ARBA00023306"/>
    </source>
</evidence>
<keyword evidence="9" id="KW-0804">Transcription</keyword>
<evidence type="ECO:0000256" key="12">
    <source>
        <dbReference type="PROSITE-ProRule" id="PRU00309"/>
    </source>
</evidence>
<keyword evidence="3" id="KW-0479">Metal-binding</keyword>
<dbReference type="KEGG" id="pbar:105425539"/>
<dbReference type="InterPro" id="IPR038441">
    <property type="entry name" value="THAP_Znf_sf"/>
</dbReference>
<evidence type="ECO:0000256" key="2">
    <source>
        <dbReference type="ARBA" id="ARBA00006177"/>
    </source>
</evidence>
<evidence type="ECO:0000256" key="7">
    <source>
        <dbReference type="ARBA" id="ARBA00023054"/>
    </source>
</evidence>
<evidence type="ECO:0000256" key="8">
    <source>
        <dbReference type="ARBA" id="ARBA00023125"/>
    </source>
</evidence>
<dbReference type="Gene3D" id="6.20.210.20">
    <property type="entry name" value="THAP domain"/>
    <property type="match status" value="1"/>
</dbReference>
<organism evidence="14 15">
    <name type="scientific">Pogonomyrmex barbatus</name>
    <name type="common">red harvester ant</name>
    <dbReference type="NCBI Taxonomy" id="144034"/>
    <lineage>
        <taxon>Eukaryota</taxon>
        <taxon>Metazoa</taxon>
        <taxon>Ecdysozoa</taxon>
        <taxon>Arthropoda</taxon>
        <taxon>Hexapoda</taxon>
        <taxon>Insecta</taxon>
        <taxon>Pterygota</taxon>
        <taxon>Neoptera</taxon>
        <taxon>Endopterygota</taxon>
        <taxon>Hymenoptera</taxon>
        <taxon>Apocrita</taxon>
        <taxon>Aculeata</taxon>
        <taxon>Formicoidea</taxon>
        <taxon>Formicidae</taxon>
        <taxon>Myrmicinae</taxon>
        <taxon>Pogonomyrmex</taxon>
    </lineage>
</organism>
<evidence type="ECO:0000313" key="15">
    <source>
        <dbReference type="RefSeq" id="XP_011634667.1"/>
    </source>
</evidence>
<reference evidence="15" key="1">
    <citation type="submission" date="2025-08" db="UniProtKB">
        <authorList>
            <consortium name="RefSeq"/>
        </authorList>
    </citation>
    <scope>IDENTIFICATION</scope>
</reference>
<dbReference type="PANTHER" id="PTHR46600:SF1">
    <property type="entry name" value="THAP DOMAIN-CONTAINING PROTEIN 1"/>
    <property type="match status" value="1"/>
</dbReference>
<dbReference type="OrthoDB" id="5982876at2759"/>
<feature type="domain" description="THAP-type" evidence="13">
    <location>
        <begin position="1"/>
        <end position="60"/>
    </location>
</feature>
<dbReference type="SMART" id="SM00692">
    <property type="entry name" value="DM3"/>
    <property type="match status" value="1"/>
</dbReference>
<dbReference type="GO" id="GO:0043565">
    <property type="term" value="F:sequence-specific DNA binding"/>
    <property type="evidence" value="ECO:0007669"/>
    <property type="project" value="InterPro"/>
</dbReference>
<dbReference type="PROSITE" id="PS50950">
    <property type="entry name" value="ZF_THAP"/>
    <property type="match status" value="1"/>
</dbReference>
<keyword evidence="7" id="KW-0175">Coiled coil</keyword>
<dbReference type="InterPro" id="IPR006612">
    <property type="entry name" value="THAP_Znf"/>
</dbReference>
<keyword evidence="11" id="KW-0131">Cell cycle</keyword>
<comment type="subcellular location">
    <subcellularLocation>
        <location evidence="1">Nucleus</location>
        <location evidence="1">Nucleoplasm</location>
    </subcellularLocation>
</comment>
<evidence type="ECO:0000256" key="6">
    <source>
        <dbReference type="ARBA" id="ARBA00023015"/>
    </source>
</evidence>
<dbReference type="InterPro" id="IPR026516">
    <property type="entry name" value="THAP1/10"/>
</dbReference>
<accession>A0A6I9W7N3</accession>
<dbReference type="Pfam" id="PF05485">
    <property type="entry name" value="THAP"/>
    <property type="match status" value="1"/>
</dbReference>
<dbReference type="GO" id="GO:0005654">
    <property type="term" value="C:nucleoplasm"/>
    <property type="evidence" value="ECO:0007669"/>
    <property type="project" value="UniProtKB-SubCell"/>
</dbReference>
<dbReference type="GeneID" id="105425539"/>
<proteinExistence type="inferred from homology"/>
<dbReference type="GO" id="GO:0008270">
    <property type="term" value="F:zinc ion binding"/>
    <property type="evidence" value="ECO:0007669"/>
    <property type="project" value="UniProtKB-KW"/>
</dbReference>
<keyword evidence="6" id="KW-0805">Transcription regulation</keyword>
<keyword evidence="5" id="KW-0862">Zinc</keyword>
<evidence type="ECO:0000256" key="1">
    <source>
        <dbReference type="ARBA" id="ARBA00004642"/>
    </source>
</evidence>
<dbReference type="Proteomes" id="UP000504615">
    <property type="component" value="Unplaced"/>
</dbReference>
<keyword evidence="8 12" id="KW-0238">DNA-binding</keyword>
<protein>
    <submittedName>
        <fullName evidence="15">Uncharacterized protein LOC105425539</fullName>
    </submittedName>
</protein>
<sequence>MFYRFPKDPEKHLLWLKAINRITVGKNARLCSKHFEAKYYRYGIVEQRRFLLPAAVPTLYLCPESENNDIEVNNSELTESELQINMSFCTDNTTSEHEKTYNKLVLTHNETKTTFDKQDKLSNEEQMLLQNNMQQIKNTEESNEESEFNQDENLIFEEIADAQGNRKRYYYPSHTDVKSKHRIRYIGDVNWNVICHNPSEARYYGVMAVKEIKALRKELNVRKRKIRYMRKKISNLQSLLMD</sequence>